<dbReference type="EMBL" id="FOTS01000012">
    <property type="protein sequence ID" value="SFL65226.1"/>
    <property type="molecule type" value="Genomic_DNA"/>
</dbReference>
<dbReference type="InterPro" id="IPR013972">
    <property type="entry name" value="YcbB"/>
</dbReference>
<gene>
    <name evidence="4" type="ORF">SAMN04490355_101242</name>
</gene>
<dbReference type="SMART" id="SM00448">
    <property type="entry name" value="REC"/>
    <property type="match status" value="1"/>
</dbReference>
<dbReference type="GO" id="GO:0000160">
    <property type="term" value="P:phosphorelay signal transduction system"/>
    <property type="evidence" value="ECO:0007669"/>
    <property type="project" value="InterPro"/>
</dbReference>
<evidence type="ECO:0000313" key="4">
    <source>
        <dbReference type="EMBL" id="SFL65226.1"/>
    </source>
</evidence>
<evidence type="ECO:0000256" key="1">
    <source>
        <dbReference type="ARBA" id="ARBA00022553"/>
    </source>
</evidence>
<dbReference type="Proteomes" id="UP000199520">
    <property type="component" value="Unassembled WGS sequence"/>
</dbReference>
<dbReference type="PROSITE" id="PS50110">
    <property type="entry name" value="RESPONSE_REGULATORY"/>
    <property type="match status" value="1"/>
</dbReference>
<dbReference type="PANTHER" id="PTHR44591">
    <property type="entry name" value="STRESS RESPONSE REGULATOR PROTEIN 1"/>
    <property type="match status" value="1"/>
</dbReference>
<dbReference type="Gene3D" id="3.40.50.2300">
    <property type="match status" value="1"/>
</dbReference>
<keyword evidence="5" id="KW-1185">Reference proteome</keyword>
<dbReference type="Pfam" id="PF08664">
    <property type="entry name" value="YcbB"/>
    <property type="match status" value="1"/>
</dbReference>
<organism evidence="4 5">
    <name type="scientific">Pelosinus propionicus DSM 13327</name>
    <dbReference type="NCBI Taxonomy" id="1123291"/>
    <lineage>
        <taxon>Bacteria</taxon>
        <taxon>Bacillati</taxon>
        <taxon>Bacillota</taxon>
        <taxon>Negativicutes</taxon>
        <taxon>Selenomonadales</taxon>
        <taxon>Sporomusaceae</taxon>
        <taxon>Pelosinus</taxon>
    </lineage>
</organism>
<dbReference type="InterPro" id="IPR011006">
    <property type="entry name" value="CheY-like_superfamily"/>
</dbReference>
<feature type="modified residue" description="4-aspartylphosphate" evidence="2">
    <location>
        <position position="55"/>
    </location>
</feature>
<dbReference type="InterPro" id="IPR050595">
    <property type="entry name" value="Bact_response_regulator"/>
</dbReference>
<evidence type="ECO:0000256" key="2">
    <source>
        <dbReference type="PROSITE-ProRule" id="PRU00169"/>
    </source>
</evidence>
<feature type="domain" description="Response regulatory" evidence="3">
    <location>
        <begin position="4"/>
        <end position="120"/>
    </location>
</feature>
<reference evidence="5" key="1">
    <citation type="submission" date="2016-10" db="EMBL/GenBank/DDBJ databases">
        <authorList>
            <person name="Varghese N."/>
            <person name="Submissions S."/>
        </authorList>
    </citation>
    <scope>NUCLEOTIDE SEQUENCE [LARGE SCALE GENOMIC DNA]</scope>
    <source>
        <strain evidence="5">DSM 13327</strain>
    </source>
</reference>
<dbReference type="OrthoDB" id="1684633at2"/>
<dbReference type="Pfam" id="PF00072">
    <property type="entry name" value="Response_reg"/>
    <property type="match status" value="1"/>
</dbReference>
<accession>A0A1I4JGI1</accession>
<dbReference type="SUPFAM" id="SSF52172">
    <property type="entry name" value="CheY-like"/>
    <property type="match status" value="1"/>
</dbReference>
<dbReference type="PANTHER" id="PTHR44591:SF3">
    <property type="entry name" value="RESPONSE REGULATORY DOMAIN-CONTAINING PROTEIN"/>
    <property type="match status" value="1"/>
</dbReference>
<keyword evidence="1 2" id="KW-0597">Phosphoprotein</keyword>
<evidence type="ECO:0000259" key="3">
    <source>
        <dbReference type="PROSITE" id="PS50110"/>
    </source>
</evidence>
<dbReference type="AlphaFoldDB" id="A0A1I4JGI1"/>
<evidence type="ECO:0000313" key="5">
    <source>
        <dbReference type="Proteomes" id="UP000199520"/>
    </source>
</evidence>
<name>A0A1I4JGI1_9FIRM</name>
<protein>
    <submittedName>
        <fullName evidence="4">Two-component system, response regulator YcbB</fullName>
    </submittedName>
</protein>
<dbReference type="RefSeq" id="WP_090935120.1">
    <property type="nucleotide sequence ID" value="NZ_FOTS01000012.1"/>
</dbReference>
<dbReference type="STRING" id="1123291.SAMN04490355_101242"/>
<dbReference type="InterPro" id="IPR001789">
    <property type="entry name" value="Sig_transdc_resp-reg_receiver"/>
</dbReference>
<sequence>MSLRFVIVDDDLVICRILQKIIEQNQLGTVVEQCNDGLKGERIIREYQPDIALVDLLLPGQDGVELIEKVSAAATNTSFIMVSQATSEQLITKAYEAGIEFFIHKPINVLETVSVINKVQEHRKLKQIMSLMHQTISQYPNIRPASEDGTKNMQKTRIYKVFSDLGIIGEAGVKDIYRMVQLILKKGIESKSYQLCDIYQQMSEGMEQDAKAIEQRVRRATTKSLHNLANLGIDDYYNEIFQSHSSSLFDFKEVRQEMNYILGKSQYRGKINVKKFIEGLLFIAEV</sequence>
<proteinExistence type="predicted"/>